<feature type="transmembrane region" description="Helical" evidence="5">
    <location>
        <begin position="686"/>
        <end position="707"/>
    </location>
</feature>
<dbReference type="Pfam" id="PF13927">
    <property type="entry name" value="Ig_3"/>
    <property type="match status" value="1"/>
</dbReference>
<evidence type="ECO:0000313" key="9">
    <source>
        <dbReference type="Proteomes" id="UP000215902"/>
    </source>
</evidence>
<evidence type="ECO:0000256" key="4">
    <source>
        <dbReference type="ARBA" id="ARBA00023157"/>
    </source>
</evidence>
<feature type="domain" description="Ig-like" evidence="7">
    <location>
        <begin position="448"/>
        <end position="543"/>
    </location>
</feature>
<dbReference type="InterPro" id="IPR036179">
    <property type="entry name" value="Ig-like_dom_sf"/>
</dbReference>
<proteinExistence type="predicted"/>
<dbReference type="EMBL" id="NIVC01000356">
    <property type="protein sequence ID" value="PAA84883.1"/>
    <property type="molecule type" value="Genomic_DNA"/>
</dbReference>
<keyword evidence="5" id="KW-1133">Transmembrane helix</keyword>
<dbReference type="SMART" id="SM00409">
    <property type="entry name" value="IG"/>
    <property type="match status" value="1"/>
</dbReference>
<dbReference type="PROSITE" id="PS51450">
    <property type="entry name" value="LRR"/>
    <property type="match status" value="2"/>
</dbReference>
<dbReference type="Gene3D" id="3.80.10.10">
    <property type="entry name" value="Ribonuclease Inhibitor"/>
    <property type="match status" value="3"/>
</dbReference>
<dbReference type="InterPro" id="IPR013783">
    <property type="entry name" value="Ig-like_fold"/>
</dbReference>
<dbReference type="SMART" id="SM00408">
    <property type="entry name" value="IGc2"/>
    <property type="match status" value="1"/>
</dbReference>
<evidence type="ECO:0000256" key="5">
    <source>
        <dbReference type="SAM" id="Phobius"/>
    </source>
</evidence>
<dbReference type="InterPro" id="IPR007110">
    <property type="entry name" value="Ig-like_dom"/>
</dbReference>
<feature type="signal peptide" evidence="6">
    <location>
        <begin position="1"/>
        <end position="18"/>
    </location>
</feature>
<keyword evidence="3" id="KW-0677">Repeat</keyword>
<dbReference type="SUPFAM" id="SSF52058">
    <property type="entry name" value="L domain-like"/>
    <property type="match status" value="1"/>
</dbReference>
<keyword evidence="5" id="KW-0472">Membrane</keyword>
<sequence length="792" mass="91146">MPWVLLLLPLLLVSPSRQLELASPDQQQQQNPYQMCASEAANCTCSWQQFHNLSRHNNLRVLSCSNYQLLNHFSSVIRVADFRHNSVLSFDRLLRIIIYKEIFMLNAAHNDISDLQCTAFNRLHKVSWHSLEYLDLSNNIIRGIDRTYFDIFPNLTHLLLADNRIEQLPEGVFAQQTKLRQLTLSGNPLKTLETDPFKSGYPANLELLNLSRCDLTEAEPDFFASTFFLRTLDMSRNWLSHLPQTGYPSLKALNSLDLSDNRFESTPIRFLRTFRRLELLRLDDNRRIRRLARDDLAGVNASRIFMRQCGLRTINAMAVHGVPYLHELNLDDNRQLSFVHHRAFHDVVQLRRLSLVKCGLHSLPGELTGQVLNTVVDIRYNPLWCLCDNTWISNRLLPRPSKVTFADPDELFCTSYSVVTPSRGEPFTVIDRRRMLKANISRDTGCPPRIYHPLSNLTVELFQGDRVILECLTTGLPRPSVYWMFPDNDTHLESQQPQVTSLSPNRKRIHLADGLLDLRDARVSDSGRYTCNAFNSHGRRNVSYVLVVQSLLLQLVPVTAGTDRLTVTWRGADRLHAEYYLIGYREVDSYEVSPRRRLAFRSVYPIRHEWRAFTAHHLRPARYYQFCLVHRHARHLYDNGSSRMDIHLVEFPLVFNNGQCIIMRTKYSIERLYGHGIYRVAHHSTVYILFGMVFGVLFLCCMTALVYQRSCKKMRLNRKQYRYSTVGYRDGGNSLQMKVLLDGVSDTASPSRSALASTVAAAQSTTVAKEAVTTDVYGSSSNLLMHSETGSW</sequence>
<dbReference type="InterPro" id="IPR003598">
    <property type="entry name" value="Ig_sub2"/>
</dbReference>
<evidence type="ECO:0000256" key="2">
    <source>
        <dbReference type="ARBA" id="ARBA00022729"/>
    </source>
</evidence>
<dbReference type="STRING" id="282301.A0A267GFR0"/>
<keyword evidence="9" id="KW-1185">Reference proteome</keyword>
<dbReference type="SUPFAM" id="SSF48726">
    <property type="entry name" value="Immunoglobulin"/>
    <property type="match status" value="1"/>
</dbReference>
<evidence type="ECO:0000256" key="6">
    <source>
        <dbReference type="SAM" id="SignalP"/>
    </source>
</evidence>
<gene>
    <name evidence="8" type="ORF">BOX15_Mlig028324g1</name>
</gene>
<dbReference type="PROSITE" id="PS50835">
    <property type="entry name" value="IG_LIKE"/>
    <property type="match status" value="1"/>
</dbReference>
<evidence type="ECO:0000313" key="8">
    <source>
        <dbReference type="EMBL" id="PAA84883.1"/>
    </source>
</evidence>
<dbReference type="Proteomes" id="UP000215902">
    <property type="component" value="Unassembled WGS sequence"/>
</dbReference>
<dbReference type="PANTHER" id="PTHR24366">
    <property type="entry name" value="IG(IMMUNOGLOBULIN) AND LRR(LEUCINE RICH REPEAT) DOMAINS"/>
    <property type="match status" value="1"/>
</dbReference>
<dbReference type="InterPro" id="IPR001611">
    <property type="entry name" value="Leu-rich_rpt"/>
</dbReference>
<comment type="caution">
    <text evidence="8">The sequence shown here is derived from an EMBL/GenBank/DDBJ whole genome shotgun (WGS) entry which is preliminary data.</text>
</comment>
<dbReference type="Pfam" id="PF13855">
    <property type="entry name" value="LRR_8"/>
    <property type="match status" value="2"/>
</dbReference>
<evidence type="ECO:0000259" key="7">
    <source>
        <dbReference type="PROSITE" id="PS50835"/>
    </source>
</evidence>
<feature type="chain" id="PRO_5011972560" description="Ig-like domain-containing protein" evidence="6">
    <location>
        <begin position="19"/>
        <end position="792"/>
    </location>
</feature>
<dbReference type="InterPro" id="IPR003599">
    <property type="entry name" value="Ig_sub"/>
</dbReference>
<dbReference type="Gene3D" id="2.60.40.10">
    <property type="entry name" value="Immunoglobulins"/>
    <property type="match status" value="1"/>
</dbReference>
<keyword evidence="2 6" id="KW-0732">Signal</keyword>
<reference evidence="8 9" key="1">
    <citation type="submission" date="2017-06" db="EMBL/GenBank/DDBJ databases">
        <title>A platform for efficient transgenesis in Macrostomum lignano, a flatworm model organism for stem cell research.</title>
        <authorList>
            <person name="Berezikov E."/>
        </authorList>
    </citation>
    <scope>NUCLEOTIDE SEQUENCE [LARGE SCALE GENOMIC DNA]</scope>
    <source>
        <strain evidence="8">DV1</strain>
        <tissue evidence="8">Whole organism</tissue>
    </source>
</reference>
<dbReference type="InterPro" id="IPR003591">
    <property type="entry name" value="Leu-rich_rpt_typical-subtyp"/>
</dbReference>
<evidence type="ECO:0000256" key="1">
    <source>
        <dbReference type="ARBA" id="ARBA00022614"/>
    </source>
</evidence>
<name>A0A267GFR0_9PLAT</name>
<accession>A0A267GFR0</accession>
<dbReference type="SMART" id="SM00369">
    <property type="entry name" value="LRR_TYP"/>
    <property type="match status" value="8"/>
</dbReference>
<dbReference type="OrthoDB" id="6288481at2759"/>
<organism evidence="8 9">
    <name type="scientific">Macrostomum lignano</name>
    <dbReference type="NCBI Taxonomy" id="282301"/>
    <lineage>
        <taxon>Eukaryota</taxon>
        <taxon>Metazoa</taxon>
        <taxon>Spiralia</taxon>
        <taxon>Lophotrochozoa</taxon>
        <taxon>Platyhelminthes</taxon>
        <taxon>Rhabditophora</taxon>
        <taxon>Macrostomorpha</taxon>
        <taxon>Macrostomida</taxon>
        <taxon>Macrostomidae</taxon>
        <taxon>Macrostomum</taxon>
    </lineage>
</organism>
<keyword evidence="4" id="KW-1015">Disulfide bond</keyword>
<dbReference type="PANTHER" id="PTHR24366:SF96">
    <property type="entry name" value="LEUCINE RICH REPEAT CONTAINING 53"/>
    <property type="match status" value="1"/>
</dbReference>
<keyword evidence="1" id="KW-0433">Leucine-rich repeat</keyword>
<keyword evidence="5" id="KW-0812">Transmembrane</keyword>
<dbReference type="InterPro" id="IPR032675">
    <property type="entry name" value="LRR_dom_sf"/>
</dbReference>
<evidence type="ECO:0000256" key="3">
    <source>
        <dbReference type="ARBA" id="ARBA00022737"/>
    </source>
</evidence>
<protein>
    <recommendedName>
        <fullName evidence="7">Ig-like domain-containing protein</fullName>
    </recommendedName>
</protein>
<dbReference type="AlphaFoldDB" id="A0A267GFR0"/>